<dbReference type="KEGG" id="ypa:YPA_0094"/>
<sequence>MTLSAIRNIADKERGASERAWTPAKSALGQGCPSRWLVSPKDAGGLPAGQYFAQAAGAGGPASPPARLRRL</sequence>
<proteinExistence type="predicted"/>
<organism evidence="2 3">
    <name type="scientific">Yersinia pestis bv. Antiqua (strain Antiqua)</name>
    <dbReference type="NCBI Taxonomy" id="360102"/>
    <lineage>
        <taxon>Bacteria</taxon>
        <taxon>Pseudomonadati</taxon>
        <taxon>Pseudomonadota</taxon>
        <taxon>Gammaproteobacteria</taxon>
        <taxon>Enterobacterales</taxon>
        <taxon>Yersiniaceae</taxon>
        <taxon>Yersinia</taxon>
    </lineage>
</organism>
<dbReference type="AlphaFoldDB" id="A0A0H2Y3G8"/>
<accession>A0A0H2Y3G8</accession>
<evidence type="ECO:0000313" key="3">
    <source>
        <dbReference type="Proteomes" id="UP000001971"/>
    </source>
</evidence>
<gene>
    <name evidence="2" type="ordered locus">YPA_0094</name>
</gene>
<name>A0A0H2Y3G8_YERPA</name>
<protein>
    <submittedName>
        <fullName evidence="2">Uncharacterized protein</fullName>
    </submittedName>
</protein>
<reference evidence="2 3" key="1">
    <citation type="journal article" date="2006" name="J. Bacteriol.">
        <title>Complete genome sequence of Yersinia pestis strains Antiqua and Nepal516: evidence of gene reduction in an emerging pathogen.</title>
        <authorList>
            <person name="Chain P.S."/>
            <person name="Hu P."/>
            <person name="Malfatti S.A."/>
            <person name="Radnedge L."/>
            <person name="Larimer F."/>
            <person name="Vergez L.M."/>
            <person name="Worsham P."/>
            <person name="Chu M.C."/>
            <person name="Andersen G.L."/>
        </authorList>
    </citation>
    <scope>NUCLEOTIDE SEQUENCE [LARGE SCALE GENOMIC DNA]</scope>
    <source>
        <strain evidence="2 3">Antiqua</strain>
    </source>
</reference>
<feature type="region of interest" description="Disordered" evidence="1">
    <location>
        <begin position="1"/>
        <end position="22"/>
    </location>
</feature>
<evidence type="ECO:0000256" key="1">
    <source>
        <dbReference type="SAM" id="MobiDB-lite"/>
    </source>
</evidence>
<evidence type="ECO:0000313" key="2">
    <source>
        <dbReference type="EMBL" id="ABG12063.1"/>
    </source>
</evidence>
<dbReference type="Proteomes" id="UP000001971">
    <property type="component" value="Chromosome"/>
</dbReference>
<dbReference type="EMBL" id="CP000308">
    <property type="protein sequence ID" value="ABG12063.1"/>
    <property type="molecule type" value="Genomic_DNA"/>
</dbReference>